<gene>
    <name evidence="2" type="ORF">E1293_29290</name>
</gene>
<organism evidence="2 3">
    <name type="scientific">Actinomadura darangshiensis</name>
    <dbReference type="NCBI Taxonomy" id="705336"/>
    <lineage>
        <taxon>Bacteria</taxon>
        <taxon>Bacillati</taxon>
        <taxon>Actinomycetota</taxon>
        <taxon>Actinomycetes</taxon>
        <taxon>Streptosporangiales</taxon>
        <taxon>Thermomonosporaceae</taxon>
        <taxon>Actinomadura</taxon>
    </lineage>
</organism>
<dbReference type="PROSITE" id="PS50075">
    <property type="entry name" value="CARRIER"/>
    <property type="match status" value="1"/>
</dbReference>
<comment type="caution">
    <text evidence="2">The sequence shown here is derived from an EMBL/GenBank/DDBJ whole genome shotgun (WGS) entry which is preliminary data.</text>
</comment>
<dbReference type="Pfam" id="PF00550">
    <property type="entry name" value="PP-binding"/>
    <property type="match status" value="1"/>
</dbReference>
<reference evidence="2 3" key="1">
    <citation type="submission" date="2019-03" db="EMBL/GenBank/DDBJ databases">
        <title>Draft genome sequences of novel Actinobacteria.</title>
        <authorList>
            <person name="Sahin N."/>
            <person name="Ay H."/>
            <person name="Saygin H."/>
        </authorList>
    </citation>
    <scope>NUCLEOTIDE SEQUENCE [LARGE SCALE GENOMIC DNA]</scope>
    <source>
        <strain evidence="2 3">DSM 45941</strain>
    </source>
</reference>
<dbReference type="InterPro" id="IPR036736">
    <property type="entry name" value="ACP-like_sf"/>
</dbReference>
<sequence length="92" mass="10193">MNDVMSEVVQMLTEVVGEDFLLDVEVGPETSFSDDLALESIEFVALVDRLRAHYGDRVDFPAFIAGLDLDQIMNLTVGDVVEHITAREEAHA</sequence>
<dbReference type="EMBL" id="SMKY01000165">
    <property type="protein sequence ID" value="TDD74597.1"/>
    <property type="molecule type" value="Genomic_DNA"/>
</dbReference>
<accession>A0A4V2YTR7</accession>
<dbReference type="Proteomes" id="UP000295578">
    <property type="component" value="Unassembled WGS sequence"/>
</dbReference>
<dbReference type="Gene3D" id="1.10.1200.10">
    <property type="entry name" value="ACP-like"/>
    <property type="match status" value="1"/>
</dbReference>
<evidence type="ECO:0000259" key="1">
    <source>
        <dbReference type="PROSITE" id="PS50075"/>
    </source>
</evidence>
<dbReference type="SUPFAM" id="SSF47336">
    <property type="entry name" value="ACP-like"/>
    <property type="match status" value="1"/>
</dbReference>
<proteinExistence type="predicted"/>
<keyword evidence="3" id="KW-1185">Reference proteome</keyword>
<dbReference type="InterPro" id="IPR009081">
    <property type="entry name" value="PP-bd_ACP"/>
</dbReference>
<dbReference type="RefSeq" id="WP_132200720.1">
    <property type="nucleotide sequence ID" value="NZ_SMKY01000165.1"/>
</dbReference>
<protein>
    <submittedName>
        <fullName evidence="2">Acyl carrier protein</fullName>
    </submittedName>
</protein>
<feature type="domain" description="Carrier" evidence="1">
    <location>
        <begin position="1"/>
        <end position="88"/>
    </location>
</feature>
<evidence type="ECO:0000313" key="2">
    <source>
        <dbReference type="EMBL" id="TDD74597.1"/>
    </source>
</evidence>
<dbReference type="OrthoDB" id="3785691at2"/>
<evidence type="ECO:0000313" key="3">
    <source>
        <dbReference type="Proteomes" id="UP000295578"/>
    </source>
</evidence>
<dbReference type="AlphaFoldDB" id="A0A4V2YTR7"/>
<name>A0A4V2YTR7_9ACTN</name>